<dbReference type="InterPro" id="IPR034294">
    <property type="entry name" value="Aquaporin_transptr"/>
</dbReference>
<feature type="transmembrane region" description="Helical" evidence="7">
    <location>
        <begin position="12"/>
        <end position="31"/>
    </location>
</feature>
<keyword evidence="3 6" id="KW-0812">Transmembrane</keyword>
<evidence type="ECO:0000256" key="3">
    <source>
        <dbReference type="ARBA" id="ARBA00022692"/>
    </source>
</evidence>
<reference evidence="8" key="1">
    <citation type="submission" date="2022-10" db="EMBL/GenBank/DDBJ databases">
        <title>Puccinia triticina Genome sequencing and assembly.</title>
        <authorList>
            <person name="Li C."/>
        </authorList>
    </citation>
    <scope>NUCLEOTIDE SEQUENCE</scope>
    <source>
        <strain evidence="8">Pt15</strain>
    </source>
</reference>
<evidence type="ECO:0000313" key="9">
    <source>
        <dbReference type="Proteomes" id="UP001164743"/>
    </source>
</evidence>
<keyword evidence="6" id="KW-0813">Transport</keyword>
<feature type="transmembrane region" description="Helical" evidence="7">
    <location>
        <begin position="129"/>
        <end position="150"/>
    </location>
</feature>
<evidence type="ECO:0000256" key="2">
    <source>
        <dbReference type="ARBA" id="ARBA00006175"/>
    </source>
</evidence>
<dbReference type="RefSeq" id="XP_053024447.1">
    <property type="nucleotide sequence ID" value="XM_053160477.1"/>
</dbReference>
<evidence type="ECO:0000256" key="6">
    <source>
        <dbReference type="RuleBase" id="RU000477"/>
    </source>
</evidence>
<dbReference type="PANTHER" id="PTHR19139">
    <property type="entry name" value="AQUAPORIN TRANSPORTER"/>
    <property type="match status" value="1"/>
</dbReference>
<keyword evidence="5 7" id="KW-0472">Membrane</keyword>
<dbReference type="InterPro" id="IPR000425">
    <property type="entry name" value="MIP"/>
</dbReference>
<keyword evidence="9" id="KW-1185">Reference proteome</keyword>
<dbReference type="SUPFAM" id="SSF81338">
    <property type="entry name" value="Aquaporin-like"/>
    <property type="match status" value="1"/>
</dbReference>
<feature type="transmembrane region" description="Helical" evidence="7">
    <location>
        <begin position="38"/>
        <end position="57"/>
    </location>
</feature>
<proteinExistence type="inferred from homology"/>
<comment type="subcellular location">
    <subcellularLocation>
        <location evidence="1">Membrane</location>
        <topology evidence="1">Multi-pass membrane protein</topology>
    </subcellularLocation>
</comment>
<evidence type="ECO:0008006" key="10">
    <source>
        <dbReference type="Google" id="ProtNLM"/>
    </source>
</evidence>
<comment type="similarity">
    <text evidence="2 6">Belongs to the MIP/aquaporin (TC 1.A.8) family.</text>
</comment>
<gene>
    <name evidence="8" type="ORF">PtA15_10A313</name>
</gene>
<evidence type="ECO:0000256" key="1">
    <source>
        <dbReference type="ARBA" id="ARBA00004141"/>
    </source>
</evidence>
<dbReference type="Pfam" id="PF00230">
    <property type="entry name" value="MIP"/>
    <property type="match status" value="1"/>
</dbReference>
<dbReference type="Proteomes" id="UP001164743">
    <property type="component" value="Chromosome 10A"/>
</dbReference>
<dbReference type="EMBL" id="CP110430">
    <property type="protein sequence ID" value="WAQ88892.1"/>
    <property type="molecule type" value="Genomic_DNA"/>
</dbReference>
<dbReference type="InterPro" id="IPR023271">
    <property type="entry name" value="Aquaporin-like"/>
</dbReference>
<dbReference type="PRINTS" id="PR00783">
    <property type="entry name" value="MINTRINSICP"/>
</dbReference>
<organism evidence="8 9">
    <name type="scientific">Puccinia triticina</name>
    <dbReference type="NCBI Taxonomy" id="208348"/>
    <lineage>
        <taxon>Eukaryota</taxon>
        <taxon>Fungi</taxon>
        <taxon>Dikarya</taxon>
        <taxon>Basidiomycota</taxon>
        <taxon>Pucciniomycotina</taxon>
        <taxon>Pucciniomycetes</taxon>
        <taxon>Pucciniales</taxon>
        <taxon>Pucciniaceae</taxon>
        <taxon>Puccinia</taxon>
    </lineage>
</organism>
<evidence type="ECO:0000256" key="7">
    <source>
        <dbReference type="SAM" id="Phobius"/>
    </source>
</evidence>
<feature type="transmembrane region" description="Helical" evidence="7">
    <location>
        <begin position="88"/>
        <end position="109"/>
    </location>
</feature>
<feature type="transmembrane region" description="Helical" evidence="7">
    <location>
        <begin position="162"/>
        <end position="182"/>
    </location>
</feature>
<dbReference type="GeneID" id="77801372"/>
<evidence type="ECO:0000256" key="4">
    <source>
        <dbReference type="ARBA" id="ARBA00022989"/>
    </source>
</evidence>
<evidence type="ECO:0000256" key="5">
    <source>
        <dbReference type="ARBA" id="ARBA00023136"/>
    </source>
</evidence>
<dbReference type="PANTHER" id="PTHR19139:SF199">
    <property type="entry name" value="MIP17260P"/>
    <property type="match status" value="1"/>
</dbReference>
<protein>
    <recommendedName>
        <fullName evidence="10">Aquaporin</fullName>
    </recommendedName>
</protein>
<name>A0ABY7CY14_9BASI</name>
<evidence type="ECO:0000313" key="8">
    <source>
        <dbReference type="EMBL" id="WAQ88892.1"/>
    </source>
</evidence>
<keyword evidence="4 7" id="KW-1133">Transmembrane helix</keyword>
<sequence>MLPIWKATIFEGLGSMCFVWLVGVSSTALGVGDSIGTGLTLGILYALTTSLTMYTLGPLSGGHINPFITLVTMASGTLPLVRGAAYVVAHIIGSMAGGALVAAALGPGARNTSNGGCILRSEDNFNLKQAFALEFMATLMLLFLLHGTGLDRQQIKSHGNRLAPLLFGLSVGLIAFATSGFANTHAYIGSLRIPDRGQMGIHHGTIVISANLDGQLKAALGLTPSIVSPSFEPLADDWYTVADRFRFQNIIDSNQSGRLGHQRPLPSLLHPKPLPRIFAGLLASLEPSTSRRYVPASYSNSHSTDFLLLFSDSLSGVIAGLSQGYGRTRTEEKKTTLSELAIRNLRSDKTFSHVWLTLPTLNSSSYPQPWERVFGLPSHFTR</sequence>
<accession>A0ABY7CY14</accession>
<dbReference type="Gene3D" id="1.20.1080.10">
    <property type="entry name" value="Glycerol uptake facilitator protein"/>
    <property type="match status" value="1"/>
</dbReference>